<dbReference type="AlphaFoldDB" id="A0AAV5B7I2"/>
<accession>A0AAV5B7I2</accession>
<evidence type="ECO:0000313" key="2">
    <source>
        <dbReference type="EMBL" id="GJM56043.1"/>
    </source>
</evidence>
<evidence type="ECO:0000313" key="3">
    <source>
        <dbReference type="Proteomes" id="UP001055025"/>
    </source>
</evidence>
<reference evidence="2" key="1">
    <citation type="journal article" date="2022" name="Int. J. Syst. Evol. Microbiol.">
        <title>Granulimonas faecalis gen. nov., sp. nov., and Leptogranulimonas caecicola gen. nov., sp. nov., novel lactate-producing Atopobiaceae bacteria isolated from mouse intestines, and an emended description of the family Atopobiaceae.</title>
        <authorList>
            <person name="Morinaga K."/>
            <person name="Kusada H."/>
            <person name="Sakamoto S."/>
            <person name="Murakami T."/>
            <person name="Toyoda A."/>
            <person name="Mori H."/>
            <person name="Meng X.Y."/>
            <person name="Takashino M."/>
            <person name="Murotomi K."/>
            <person name="Tamaki H."/>
        </authorList>
    </citation>
    <scope>NUCLEOTIDE SEQUENCE</scope>
    <source>
        <strain evidence="2">OPF53</strain>
    </source>
</reference>
<comment type="caution">
    <text evidence="2">The sequence shown here is derived from an EMBL/GenBank/DDBJ whole genome shotgun (WGS) entry which is preliminary data.</text>
</comment>
<evidence type="ECO:0000256" key="1">
    <source>
        <dbReference type="SAM" id="MobiDB-lite"/>
    </source>
</evidence>
<keyword evidence="3" id="KW-1185">Reference proteome</keyword>
<name>A0AAV5B7I2_9ACTN</name>
<feature type="region of interest" description="Disordered" evidence="1">
    <location>
        <begin position="42"/>
        <end position="72"/>
    </location>
</feature>
<sequence length="72" mass="7620">MGALEGGFPCKPAQGPALNRVQVPGRVPLGLPSAPLRLRQALPYGTVTHRKPNRWQPPGPSSTMGVVRNADP</sequence>
<dbReference type="EMBL" id="BQKC01000001">
    <property type="protein sequence ID" value="GJM56043.1"/>
    <property type="molecule type" value="Genomic_DNA"/>
</dbReference>
<dbReference type="Proteomes" id="UP001055025">
    <property type="component" value="Unassembled WGS sequence"/>
</dbReference>
<organism evidence="2 3">
    <name type="scientific">Granulimonas faecalis</name>
    <dbReference type="NCBI Taxonomy" id="2894155"/>
    <lineage>
        <taxon>Bacteria</taxon>
        <taxon>Bacillati</taxon>
        <taxon>Actinomycetota</taxon>
        <taxon>Coriobacteriia</taxon>
        <taxon>Coriobacteriales</taxon>
        <taxon>Kribbibacteriaceae</taxon>
        <taxon>Granulimonas</taxon>
    </lineage>
</organism>
<gene>
    <name evidence="2" type="ORF">ATOP_16980</name>
</gene>
<protein>
    <submittedName>
        <fullName evidence="2">Uncharacterized protein</fullName>
    </submittedName>
</protein>
<proteinExistence type="predicted"/>